<evidence type="ECO:0000256" key="3">
    <source>
        <dbReference type="ARBA" id="ARBA00022692"/>
    </source>
</evidence>
<evidence type="ECO:0000256" key="9">
    <source>
        <dbReference type="RuleBase" id="RU000688"/>
    </source>
</evidence>
<dbReference type="Gene3D" id="1.20.1070.10">
    <property type="entry name" value="Rhodopsin 7-helix transmembrane proteins"/>
    <property type="match status" value="1"/>
</dbReference>
<keyword evidence="4 10" id="KW-1133">Transmembrane helix</keyword>
<dbReference type="SUPFAM" id="SSF81321">
    <property type="entry name" value="Family A G protein-coupled receptor-like"/>
    <property type="match status" value="1"/>
</dbReference>
<evidence type="ECO:0000256" key="8">
    <source>
        <dbReference type="ARBA" id="ARBA00023224"/>
    </source>
</evidence>
<dbReference type="GO" id="GO:0005886">
    <property type="term" value="C:plasma membrane"/>
    <property type="evidence" value="ECO:0007669"/>
    <property type="project" value="UniProtKB-SubCell"/>
</dbReference>
<dbReference type="PRINTS" id="PR01157">
    <property type="entry name" value="P2YPURNOCPTR"/>
</dbReference>
<feature type="transmembrane region" description="Helical" evidence="10">
    <location>
        <begin position="142"/>
        <end position="160"/>
    </location>
</feature>
<dbReference type="GO" id="GO:0004930">
    <property type="term" value="F:G protein-coupled receptor activity"/>
    <property type="evidence" value="ECO:0007669"/>
    <property type="project" value="UniProtKB-KW"/>
</dbReference>
<dbReference type="PANTHER" id="PTHR24231">
    <property type="entry name" value="PURINOCEPTOR-RELATED G-PROTEIN COUPLED RECEPTOR"/>
    <property type="match status" value="1"/>
</dbReference>
<feature type="transmembrane region" description="Helical" evidence="10">
    <location>
        <begin position="103"/>
        <end position="122"/>
    </location>
</feature>
<comment type="similarity">
    <text evidence="9">Belongs to the G-protein coupled receptor 1 family.</text>
</comment>
<keyword evidence="3 9" id="KW-0812">Transmembrane</keyword>
<sequence>MPGVPGEVDDTRGEFSSFMDLSETPDWNDVEACIKHLGGKGVPIDDAKCFNQAINCTELVTLLQWYYLPTMYGLEFCLGLLGNLVIILGYVFCLKEWKSTNVYLFNLAVSDLVFLCTLPRLVRSYANGWAETSPFLCVANRYILHVNLYSSILFMAWVSVDRFLLVRSHGRPHFLLRRDSAVAVSALTWVVVNAQVAPLLLFILRDMEQGNGTRCSDFAGLSADGALLPYSLVLTATGYILPMLVLCLSYAGIVCTLRAQEGAFKNRTSSSSSFRHPLHVVEATAAMFLVMYTPYHVMRNVYVGLQRLPGASFACVKSAYILTRPLAFAHSVVQPVLYFLMGEQFRELLLARLRSLFQEYGPRGASRSDV</sequence>
<feature type="transmembrane region" description="Helical" evidence="10">
    <location>
        <begin position="71"/>
        <end position="91"/>
    </location>
</feature>
<feature type="transmembrane region" description="Helical" evidence="10">
    <location>
        <begin position="239"/>
        <end position="257"/>
    </location>
</feature>
<proteinExistence type="inferred from homology"/>
<name>A0AAD7RD81_9TELE</name>
<dbReference type="PROSITE" id="PS00237">
    <property type="entry name" value="G_PROTEIN_RECEP_F1_1"/>
    <property type="match status" value="1"/>
</dbReference>
<evidence type="ECO:0000256" key="7">
    <source>
        <dbReference type="ARBA" id="ARBA00023170"/>
    </source>
</evidence>
<protein>
    <recommendedName>
        <fullName evidence="11">G-protein coupled receptors family 1 profile domain-containing protein</fullName>
    </recommendedName>
</protein>
<evidence type="ECO:0000313" key="13">
    <source>
        <dbReference type="Proteomes" id="UP001221898"/>
    </source>
</evidence>
<keyword evidence="6 10" id="KW-0472">Membrane</keyword>
<evidence type="ECO:0000256" key="10">
    <source>
        <dbReference type="SAM" id="Phobius"/>
    </source>
</evidence>
<feature type="domain" description="G-protein coupled receptors family 1 profile" evidence="11">
    <location>
        <begin position="82"/>
        <end position="338"/>
    </location>
</feature>
<dbReference type="InterPro" id="IPR017452">
    <property type="entry name" value="GPCR_Rhodpsn_7TM"/>
</dbReference>
<organism evidence="12 13">
    <name type="scientific">Aldrovandia affinis</name>
    <dbReference type="NCBI Taxonomy" id="143900"/>
    <lineage>
        <taxon>Eukaryota</taxon>
        <taxon>Metazoa</taxon>
        <taxon>Chordata</taxon>
        <taxon>Craniata</taxon>
        <taxon>Vertebrata</taxon>
        <taxon>Euteleostomi</taxon>
        <taxon>Actinopterygii</taxon>
        <taxon>Neopterygii</taxon>
        <taxon>Teleostei</taxon>
        <taxon>Notacanthiformes</taxon>
        <taxon>Halosauridae</taxon>
        <taxon>Aldrovandia</taxon>
    </lineage>
</organism>
<evidence type="ECO:0000256" key="5">
    <source>
        <dbReference type="ARBA" id="ARBA00023040"/>
    </source>
</evidence>
<dbReference type="PANTHER" id="PTHR24231:SF14">
    <property type="entry name" value="SUCCINATE RECEPTOR 1"/>
    <property type="match status" value="1"/>
</dbReference>
<comment type="subcellular location">
    <subcellularLocation>
        <location evidence="1">Cell membrane</location>
        <topology evidence="1">Multi-pass membrane protein</topology>
    </subcellularLocation>
</comment>
<comment type="caution">
    <text evidence="12">The sequence shown here is derived from an EMBL/GenBank/DDBJ whole genome shotgun (WGS) entry which is preliminary data.</text>
</comment>
<keyword evidence="8 9" id="KW-0807">Transducer</keyword>
<keyword evidence="13" id="KW-1185">Reference proteome</keyword>
<evidence type="ECO:0000256" key="4">
    <source>
        <dbReference type="ARBA" id="ARBA00022989"/>
    </source>
</evidence>
<dbReference type="Pfam" id="PF00001">
    <property type="entry name" value="7tm_1"/>
    <property type="match status" value="1"/>
</dbReference>
<dbReference type="PROSITE" id="PS50262">
    <property type="entry name" value="G_PROTEIN_RECEP_F1_2"/>
    <property type="match status" value="1"/>
</dbReference>
<evidence type="ECO:0000256" key="1">
    <source>
        <dbReference type="ARBA" id="ARBA00004651"/>
    </source>
</evidence>
<keyword evidence="2" id="KW-1003">Cell membrane</keyword>
<dbReference type="InterPro" id="IPR000276">
    <property type="entry name" value="GPCR_Rhodpsn"/>
</dbReference>
<keyword evidence="7 9" id="KW-0675">Receptor</keyword>
<evidence type="ECO:0000256" key="2">
    <source>
        <dbReference type="ARBA" id="ARBA00022475"/>
    </source>
</evidence>
<dbReference type="AlphaFoldDB" id="A0AAD7RD81"/>
<keyword evidence="5 9" id="KW-0297">G-protein coupled receptor</keyword>
<accession>A0AAD7RD81</accession>
<dbReference type="Proteomes" id="UP001221898">
    <property type="component" value="Unassembled WGS sequence"/>
</dbReference>
<dbReference type="PRINTS" id="PR00237">
    <property type="entry name" value="GPCRRHODOPSN"/>
</dbReference>
<gene>
    <name evidence="12" type="ORF">AAFF_G00248280</name>
</gene>
<evidence type="ECO:0000256" key="6">
    <source>
        <dbReference type="ARBA" id="ARBA00023136"/>
    </source>
</evidence>
<evidence type="ECO:0000313" key="12">
    <source>
        <dbReference type="EMBL" id="KAJ8378114.1"/>
    </source>
</evidence>
<reference evidence="12" key="1">
    <citation type="journal article" date="2023" name="Science">
        <title>Genome structures resolve the early diversification of teleost fishes.</title>
        <authorList>
            <person name="Parey E."/>
            <person name="Louis A."/>
            <person name="Montfort J."/>
            <person name="Bouchez O."/>
            <person name="Roques C."/>
            <person name="Iampietro C."/>
            <person name="Lluch J."/>
            <person name="Castinel A."/>
            <person name="Donnadieu C."/>
            <person name="Desvignes T."/>
            <person name="Floi Bucao C."/>
            <person name="Jouanno E."/>
            <person name="Wen M."/>
            <person name="Mejri S."/>
            <person name="Dirks R."/>
            <person name="Jansen H."/>
            <person name="Henkel C."/>
            <person name="Chen W.J."/>
            <person name="Zahm M."/>
            <person name="Cabau C."/>
            <person name="Klopp C."/>
            <person name="Thompson A.W."/>
            <person name="Robinson-Rechavi M."/>
            <person name="Braasch I."/>
            <person name="Lecointre G."/>
            <person name="Bobe J."/>
            <person name="Postlethwait J.H."/>
            <person name="Berthelot C."/>
            <person name="Roest Crollius H."/>
            <person name="Guiguen Y."/>
        </authorList>
    </citation>
    <scope>NUCLEOTIDE SEQUENCE</scope>
    <source>
        <strain evidence="12">NC1722</strain>
    </source>
</reference>
<dbReference type="EMBL" id="JAINUG010000331">
    <property type="protein sequence ID" value="KAJ8378114.1"/>
    <property type="molecule type" value="Genomic_DNA"/>
</dbReference>
<evidence type="ECO:0000259" key="11">
    <source>
        <dbReference type="PROSITE" id="PS50262"/>
    </source>
</evidence>
<feature type="transmembrane region" description="Helical" evidence="10">
    <location>
        <begin position="181"/>
        <end position="204"/>
    </location>
</feature>